<feature type="coiled-coil region" evidence="1">
    <location>
        <begin position="221"/>
        <end position="297"/>
    </location>
</feature>
<feature type="coiled-coil region" evidence="1">
    <location>
        <begin position="4085"/>
        <end position="4183"/>
    </location>
</feature>
<feature type="region of interest" description="Disordered" evidence="2">
    <location>
        <begin position="5340"/>
        <end position="5359"/>
    </location>
</feature>
<dbReference type="Proteomes" id="UP000722791">
    <property type="component" value="Unassembled WGS sequence"/>
</dbReference>
<feature type="region of interest" description="Disordered" evidence="2">
    <location>
        <begin position="5571"/>
        <end position="5635"/>
    </location>
</feature>
<dbReference type="GO" id="GO:0005874">
    <property type="term" value="C:microtubule"/>
    <property type="evidence" value="ECO:0007669"/>
    <property type="project" value="InterPro"/>
</dbReference>
<feature type="coiled-coil region" evidence="1">
    <location>
        <begin position="4434"/>
        <end position="4461"/>
    </location>
</feature>
<accession>A0A8J4GJT4</accession>
<feature type="region of interest" description="Disordered" evidence="2">
    <location>
        <begin position="1959"/>
        <end position="1983"/>
    </location>
</feature>
<dbReference type="GO" id="GO:0006302">
    <property type="term" value="P:double-strand break repair"/>
    <property type="evidence" value="ECO:0007669"/>
    <property type="project" value="TreeGrafter"/>
</dbReference>
<feature type="coiled-coil region" evidence="1">
    <location>
        <begin position="3959"/>
        <end position="4021"/>
    </location>
</feature>
<feature type="coiled-coil region" evidence="1">
    <location>
        <begin position="1493"/>
        <end position="1562"/>
    </location>
</feature>
<dbReference type="GO" id="GO:0007017">
    <property type="term" value="P:microtubule-based process"/>
    <property type="evidence" value="ECO:0007669"/>
    <property type="project" value="InterPro"/>
</dbReference>
<evidence type="ECO:0000313" key="4">
    <source>
        <dbReference type="Proteomes" id="UP000722791"/>
    </source>
</evidence>
<evidence type="ECO:0000313" key="3">
    <source>
        <dbReference type="EMBL" id="GIM08584.1"/>
    </source>
</evidence>
<feature type="region of interest" description="Disordered" evidence="2">
    <location>
        <begin position="550"/>
        <end position="606"/>
    </location>
</feature>
<comment type="caution">
    <text evidence="3">The sequence shown here is derived from an EMBL/GenBank/DDBJ whole genome shotgun (WGS) entry which is preliminary data.</text>
</comment>
<feature type="compositionally biased region" description="Basic and acidic residues" evidence="2">
    <location>
        <begin position="551"/>
        <end position="564"/>
    </location>
</feature>
<dbReference type="GO" id="GO:0051880">
    <property type="term" value="F:G-quadruplex DNA binding"/>
    <property type="evidence" value="ECO:0007669"/>
    <property type="project" value="TreeGrafter"/>
</dbReference>
<feature type="coiled-coil region" evidence="1">
    <location>
        <begin position="1586"/>
        <end position="1613"/>
    </location>
</feature>
<dbReference type="EMBL" id="BNCQ01000028">
    <property type="protein sequence ID" value="GIM08584.1"/>
    <property type="molecule type" value="Genomic_DNA"/>
</dbReference>
<dbReference type="PANTHER" id="PTHR18867">
    <property type="entry name" value="RAD50"/>
    <property type="match status" value="1"/>
</dbReference>
<feature type="region of interest" description="Disordered" evidence="2">
    <location>
        <begin position="1101"/>
        <end position="1128"/>
    </location>
</feature>
<feature type="coiled-coil region" evidence="1">
    <location>
        <begin position="2767"/>
        <end position="3118"/>
    </location>
</feature>
<feature type="coiled-coil region" evidence="1">
    <location>
        <begin position="1382"/>
        <end position="1458"/>
    </location>
</feature>
<proteinExistence type="predicted"/>
<feature type="coiled-coil region" evidence="1">
    <location>
        <begin position="4825"/>
        <end position="4971"/>
    </location>
</feature>
<feature type="compositionally biased region" description="Basic and acidic residues" evidence="2">
    <location>
        <begin position="580"/>
        <end position="590"/>
    </location>
</feature>
<dbReference type="PROSITE" id="PS00227">
    <property type="entry name" value="TUBULIN"/>
    <property type="match status" value="1"/>
</dbReference>
<dbReference type="GO" id="GO:0003691">
    <property type="term" value="F:double-stranded telomeric DNA binding"/>
    <property type="evidence" value="ECO:0007669"/>
    <property type="project" value="TreeGrafter"/>
</dbReference>
<keyword evidence="1" id="KW-0175">Coiled coil</keyword>
<reference evidence="3" key="1">
    <citation type="journal article" date="2021" name="Proc. Natl. Acad. Sci. U.S.A.">
        <title>Three genomes in the algal genus Volvox reveal the fate of a haploid sex-determining region after a transition to homothallism.</title>
        <authorList>
            <person name="Yamamoto K."/>
            <person name="Hamaji T."/>
            <person name="Kawai-Toyooka H."/>
            <person name="Matsuzaki R."/>
            <person name="Takahashi F."/>
            <person name="Nishimura Y."/>
            <person name="Kawachi M."/>
            <person name="Noguchi H."/>
            <person name="Minakuchi Y."/>
            <person name="Umen J.G."/>
            <person name="Toyoda A."/>
            <person name="Nozaki H."/>
        </authorList>
    </citation>
    <scope>NUCLEOTIDE SEQUENCE</scope>
    <source>
        <strain evidence="3">NIES-3785</strain>
    </source>
</reference>
<gene>
    <name evidence="3" type="ORF">Vretimale_12613</name>
</gene>
<feature type="coiled-coil region" evidence="1">
    <location>
        <begin position="356"/>
        <end position="383"/>
    </location>
</feature>
<feature type="coiled-coil region" evidence="1">
    <location>
        <begin position="772"/>
        <end position="799"/>
    </location>
</feature>
<feature type="coiled-coil region" evidence="1">
    <location>
        <begin position="2310"/>
        <end position="2365"/>
    </location>
</feature>
<feature type="coiled-coil region" evidence="1">
    <location>
        <begin position="2401"/>
        <end position="2449"/>
    </location>
</feature>
<dbReference type="GO" id="GO:0005525">
    <property type="term" value="F:GTP binding"/>
    <property type="evidence" value="ECO:0007669"/>
    <property type="project" value="InterPro"/>
</dbReference>
<protein>
    <submittedName>
        <fullName evidence="3">Uncharacterized protein</fullName>
    </submittedName>
</protein>
<feature type="compositionally biased region" description="Polar residues" evidence="2">
    <location>
        <begin position="738"/>
        <end position="758"/>
    </location>
</feature>
<dbReference type="PANTHER" id="PTHR18867:SF12">
    <property type="entry name" value="DNA REPAIR PROTEIN RAD50"/>
    <property type="match status" value="1"/>
</dbReference>
<feature type="coiled-coil region" evidence="1">
    <location>
        <begin position="3147"/>
        <end position="3301"/>
    </location>
</feature>
<sequence length="5635" mass="608801">MSDLASGSGGLELDSGLQPMESIPSAQAREGAEALLSMDVSDDLTPVGLQASEKPVVPMGADELVTYYEKQLAAAQLVQHRLEKQCHQLAEEKLALETSLTVQTSALQQQLVLARDKAERVFAQAEHAQQQVHDAHAAVGEVVDAVTHLAELLDVSDATKELTQSFEAVARSTQRTFQAVAAIQEGAQVVLDLQLEARDACQVSPLFAAVSAGGYHEADAMRKLEEDAIRLRRELDDTRRREQELEAEMLAAQVLFSGLEAEVVSLQHDQAQAAAKLQLSQEELLAARDELITAQQALIAVQSPAAGSLTQGLAKLDAHLVSVRTFLDELSMPQPPVIDALGYSNLQDVASIGSFEGEAEADIEKLKDLISGLQEQLKAKDRELRGARYASLVVHQRAEARSGKPLSDAGDESPISPAQAGSRVTTPTFSYLLAARSQALRSPAAAMGGLSTIQVALIAAEREVLSLRSQLSHRQQHIKLLEQRLLEQSQDIAAMCNRGDALASSPVASRKASFVERRLGLGTEALLPQKAWDFDGVDMNCASGNLAEQMRPQDVRVSKDDDGTSRFTQVPLGEEDESSEGARSETETRKPSIGLQVHVSGDRQRESRESIASLSDLLVERDLTVQQLRAQINEYRAVLAAAAGSRHGQDQAWLGDKQQVHPDAVVAQNIAEFNPRITLEDLPEGYPEWSDGREGGYAGDAHAAGSGNIPAPFRLSSGGPLPFQLAGEMDAVRSAASGFNASGTDAGPDTSTRGPTRTGTEELSRSSSSRVLDVLKRQLEEAAQMLESSQDQLARTTSELTALQGFMDALSKADPSAAQSPMLQAGPVEAPDDVQLSPLRQVSFQEVRARIPAGSGLGPSTNQLNELRAQLRDVMKTIQSGQDHLLAMQAEAGAKEASIARLNEQLQALRAIADAPLVDGVGAVLTSEPISSQGMAGASDRDSCVPMASIATRSRPSSPRAEVNVVTPLSLPISSPSQRQVDADTYTPSLVMNPMFHRDAMGSDTGSDAARMAAFLTNASAAAGEGYFGASLGHAQADPSTTVHRNLLFDEDGVRRTKESGPWQYEQNDPRLSVGTFPESIDSDALFTAGQNVLFASADAQPSAQLEERRPVNTQLPSQLPDASQSVGGLTHVHPVYLRAPRQGMPTASPLRPHQSHEPLFGVMDRSQGGRWPSDDRTDELQASKFPDTISVVSDMESELSQRVTELEEEIMTERNSFADQLIVLRRLKRDLEARVKHLMTELKLKDEQLSQLQGNRGTRGRRSSENLVMELQQTVATLTAELAAKEASIRMRQDRIDDMEQAQSLVTRTVSAEVAAYRRKLEDADMEIEALRKQLAEAEGLAVLLRTTKLQAPEDPIAGEANGLGCSDVNTADKTIKLEDFGRLMERVKILEAELQDATARLDASTRELSSMAREMELCTQQLTEARHQVSAAEAILADERNARQQLGQQLAAAEGTIAALQAGQKQARYRAETHEWEAGQPDQHEDETRGQDALRARVGALEAELQIATQRLNASTRELTATAVDLEASTQRLADASAIAATVEADLEAERRARQQLEQQMAEAVVPRSATAILGQLGSVQMAQEEVNGQLHQAEDQVRTLKGQVEDQSTSSHAIRLVRAGEHLEHLEAALAAAQSVNNGLWSQLGSIASAIGMDVSAVQPVSSSRGTTSTAQDGDVATSVSDVGHMAGQTSAGCTSYMSESQLAYSHLASSMPANDIIGGEHGCSLGGASTALASFGLPTPQHMLHEEYRNSQLSKVWSGPLNFKTALLCGAARSAAAALQTIGDVPISPPSKSVVLRSSMSSQTYSPDTAPGRLGNLVDSPTGDLSLTAAIRSSSESHGNAKQTPVTPLQEGQIPQEFLEQRGLQLLQPGYATSVSSIIFDAAGSQATRDREAHFTVVPDVAAAVQTYLDTLHVDASTVRAQFEADLQLTRCQIAAALKQVAELRNTNEDLMRERENWRGSVRRQSDNQQEQETHDHNLPDIQFANLNTGNVADEQAHDHVGVALVKGCGAEKVALCEDREAGHLDTVKQLAEARAVILDLQQQLSVAEETTALMQRQIAELETSRADLKQQLDASEVDHYALQVKLDAAGHAHMAAVAEFDAMKASLQQQYKDAETGHAMVEQQLEETRAMVKDLQQQLTNAEKMVCSSHQQIEVLGASCVELQNLLTTVEVCQNGLQTQLEEAGLVHTAMQQQSDTGTGLATAVEELQEACTANRSLHKCMLTPEETAAASAQRQVREVETSRAELLQHLEATGVLHSDLQAELNREAGTHAATVVELETANVLLQQQHGKNADSCQAMVEKQLAEAHATIKALLNRLSAAEEVATSTQQQVVQVEASRAQVLQQLDAAEAAHGALQAQLNMAVGANASLQQQYEITESGRITAEKQLVEVRVVVEGLEEHLSSSEKSVVTLQQQVADSELLRAELLQQLEAANMAHGALQAELSRCASTHAAAVAELEAAQALLQQQYDNTDSSRIMAETQLVEARAMIEGLQEELSITKETTASAKQQVCEMEIRYAELLQQLETVEVARGNLQAQLEKAAGTYAATVMELEAANVLLQQQYENTDSSRAMMEKQLVEARATIAALFTRLSTAEEIAASTQQQVVQVEASRAQLLQQLDAAEVAHGALQAQFNKAVGAHAATVAELEHSNASLQQQYEIAESGRITAEKQLAEVRVVVEGLEECLSSSEKSVVSLQQQVIELESSRAELLQQLQEVRTAHSVLQAKLENDVTMHSAAIVELEASHASLQLQYNCAESGRATMEKQLTESHATIKDLEERLLTVEKTVATLQQQVSEVEASRGELLQQVEALEIARSALQGEIDRAAENRAAAMVEYEGTKMLLEQQCKDAENGRAAAEQQLADTRATAEHQLTEARATIEALLEQISVAQGATASMQRHVIEVEASRSELQQQLDAVELSRGALQADLDMAARAHVTAMTEIEAAKSSLQKQYEGAEHARAQAEQQLKEACASIEDLQGHLSTSMGTVTSLQQRVLEVEASRAKLQQQLDAAEESHNALQANFDVAACAHATAVAELEATNGSLRQQYDDAKAGRGMAERQLEEAHAMMEALLEQMSVTQETVASMRQQMIEAEASRAELQQQLDVADARHDVHMHMVVELQAAKELLLQQYTDADAGRATAVQQLEDACAKMQVLEQRMSMAEEMCSAMQQQIDDMEASHTELLQQLKAAEASRDALHAELGEANRTYTATVAELEAAKLALQQECLDANASRVKAEQQLADAQRQVAAADANHSILQADFREATGTFSAAVVEYEAAKARLQQLYENAEAGRVLVEQQLAEAHMKIQHLQDCLIVAEKAAASTEKKVGEVEALRAASEHQLTSIQAQLSVKESEHKVLLERFGALSEQVAAVSTLVEDYERSTDARFANEDVVTLVAGMRASLTSRLDVAGQEAAAHAAHARKLADSLADTQALVAKLERLLAEANAELRATTVRGQELEQLLGGKEKRLLEHELDRRVVAQELEALQKRVAELQVDVESARDNAESVSAHLDEYKVISRQQCREAEQARTDAIMDAAALQEELESLRRALLIATSETEAHCIRLAAVEVELSKVESQMENLQCGIRSSEAQADELRGELAATQYNLMSVRDEHDDAIRQLKEAREEGSLKLGEYQQQLDRLRQELDNAGAQHGNLSQKLAETLAELSAARDEQQAVLVQAMQANTDLEAVKQHLAESQTMLTTRQGELQDMATELVDTRRQMLSAVAERDSVKAQLAEVHAAKQVELLSTMKELGEAQKQLQIALLERDNAATKLAEALTEKQMELLNALKELEEARKELQVALSDRDKAAAKLTEAQIERQTELLGVTAELEEARRQLKAALSECNVAAAKLVEVPPEKQAELQSLTAELAEARKLHQAALLERDAAAAKLVEAEVRLASAREATDAKHAEHAAVVKLLESALAAKDTACSDLSSIRSELLAAVHMLSEIRGERDSLMCELEDMQIEFRGLQDRVSILVQQLAEAQQQAQKASEERDDANRRVAELEGQMVVTGQLLASTHEAIESRRAEHEADVKLLDLALADKASLRTGLEGAQSQVLTALHELSDARTQRDAAMQQLNAVRDVLAVIEEERSSAAAAAVATAAVMREQQRTVEAQQRNLDASRASEASRVAEHLRALELRADQLKQYAEDLQGRLNAAEAHLSSERTEAQMVHSRLELQLTSTRAELESMAADRTSTLKQLAATRAELLQVKASYADLQEKVSSLEQLSELLKGQLDTNKKKLIDAESHVAAERLSAETGQAKAEELKGKLCADLAAAHAELAAIAAQRNALESQLTLVLPTLSATQAEHAAGLRQISHMKGDHAILETHLVPLEEYGKALEQQAENLRQQLSRAEAQHAEERADAQSAISLLEAQLDAVRAELVATASARDVSAQQLEILRSENLEFAAAHGKLEVKLHGLQEHTEHLQRQAGSLQEQLTGAEARLLGERAEAHSARTQAAAVRAELAAVMTERDTLASQAAALRAELASVRVSYESVMQQQGLTVQAKANLEEQLRSHEQRTAQLQSQLRDIVRLQEQLQEAEAKFVAERECRLATERLLATAKAEVSEVHGELAMLRKELAAVTKELTFQQARTESRVGEMQAKVAQARAQASEESDKVYHLQQELAEMKAALKGAERQLLDRDVDAKAMVTGLQDALEATRATLEAERARGEQKAKELQELVHIAITREASAHEKLNKLRDELDAACATQKASQAAAETDITSLKEELLNAQRALHSAKQAALAQEAGLKASLQAANKAAAFSQQQVACLDAQVMAARTVDVEAQRALAEAQHSMDRIAADAAGRIAGLEASLAEAHQAIADLETRQKRAEDASRTAEDEVVVMGGKLREEQERASLLEPRIETLSEEVAALQAELSNARTALSRYKAYAVDAEAEIQELRNAADVSSEENVRLQQQLDQLVEQLRRQTQQLRAAETDAAQLRQEVAAMNLMGARRSQSSSRGKSGERRHGSAGRAVAGGRAGGGSASILEDSVNPQQLLILRKTQHTSRHPSPAVMAVSSGSNSTVSRTGEAGQRTRPTAGSMDPRPPAAGIALEQRTVDTAADPGLGTRSLSPASLLQKRLTDEATQLRWEVVADSSRIRELQEKRAGGVYLNRAEVAEMELLTARLGAHHARISAIMDTVKLARGQQPQGVMEPAVARANTTQISGVHESCRLKSPPRAIFIDVHGNRNACQQAPSPQQGRDVLSDLEFPDQPRQQPVFHPHPPAHPPVQRSFGEVGSGGIDEMSGLDARAVVQCSPQAAPPVGGSRGFDNGGKSLETPSRMRFFDLETRAEPAELPRTTFGTNELHLAEREAFGRRDDVRPMGTPTHSRDMHRLGDATPNQEVDLMRGGVHCRGNNMGQVQNANDSISPHALGFVYGTFPSPSSQSARSTLAIINVSPWYPPGATPGRVISPVRAASPASMAGRTLAGAAESLGHYGGRSGGVTPLSERDWDGKSKPHITDTDEVVGGVSSVLPTVGGEALGGGTGAGAGPRAATRYRTPYLKMLHDMVLLGQVGGGRGGGVVGSTRRAGAASEAHRPSHGSVNAVAPPHYGGGDASFEAINHWGSGGDADGSQGPVAPHESQGGRGQSPCKEHPNRPMYMPSDVGPGRACD</sequence>
<dbReference type="GO" id="GO:0000722">
    <property type="term" value="P:telomere maintenance via recombination"/>
    <property type="evidence" value="ECO:0007669"/>
    <property type="project" value="TreeGrafter"/>
</dbReference>
<feature type="region of interest" description="Disordered" evidence="2">
    <location>
        <begin position="1470"/>
        <end position="1492"/>
    </location>
</feature>
<feature type="region of interest" description="Disordered" evidence="2">
    <location>
        <begin position="400"/>
        <end position="422"/>
    </location>
</feature>
<feature type="region of interest" description="Disordered" evidence="2">
    <location>
        <begin position="4972"/>
        <end position="5009"/>
    </location>
</feature>
<feature type="coiled-coil region" evidence="1">
    <location>
        <begin position="2482"/>
        <end position="2544"/>
    </location>
</feature>
<feature type="coiled-coil region" evidence="1">
    <location>
        <begin position="4525"/>
        <end position="4700"/>
    </location>
</feature>
<feature type="coiled-coil region" evidence="1">
    <location>
        <begin position="4733"/>
        <end position="4760"/>
    </location>
</feature>
<feature type="coiled-coil region" evidence="1">
    <location>
        <begin position="1315"/>
        <end position="1349"/>
    </location>
</feature>
<evidence type="ECO:0000256" key="1">
    <source>
        <dbReference type="SAM" id="Coils"/>
    </source>
</evidence>
<feature type="coiled-coil region" evidence="1">
    <location>
        <begin position="2109"/>
        <end position="2150"/>
    </location>
</feature>
<feature type="coiled-coil region" evidence="1">
    <location>
        <begin position="3431"/>
        <end position="3683"/>
    </location>
</feature>
<evidence type="ECO:0000256" key="2">
    <source>
        <dbReference type="SAM" id="MobiDB-lite"/>
    </source>
</evidence>
<feature type="coiled-coil region" evidence="1">
    <location>
        <begin position="2035"/>
        <end position="2083"/>
    </location>
</feature>
<feature type="region of interest" description="Disordered" evidence="2">
    <location>
        <begin position="738"/>
        <end position="768"/>
    </location>
</feature>
<feature type="compositionally biased region" description="Basic and acidic residues" evidence="2">
    <location>
        <begin position="1471"/>
        <end position="1492"/>
    </location>
</feature>
<feature type="compositionally biased region" description="Polar residues" evidence="2">
    <location>
        <begin position="1112"/>
        <end position="1128"/>
    </location>
</feature>
<organism evidence="3 4">
    <name type="scientific">Volvox reticuliferus</name>
    <dbReference type="NCBI Taxonomy" id="1737510"/>
    <lineage>
        <taxon>Eukaryota</taxon>
        <taxon>Viridiplantae</taxon>
        <taxon>Chlorophyta</taxon>
        <taxon>core chlorophytes</taxon>
        <taxon>Chlorophyceae</taxon>
        <taxon>CS clade</taxon>
        <taxon>Chlamydomonadales</taxon>
        <taxon>Volvocaceae</taxon>
        <taxon>Volvox</taxon>
    </lineage>
</organism>
<dbReference type="GO" id="GO:0007004">
    <property type="term" value="P:telomere maintenance via telomerase"/>
    <property type="evidence" value="ECO:0007669"/>
    <property type="project" value="TreeGrafter"/>
</dbReference>
<feature type="coiled-coil region" evidence="1">
    <location>
        <begin position="4216"/>
        <end position="4250"/>
    </location>
</feature>
<feature type="compositionally biased region" description="Basic and acidic residues" evidence="2">
    <location>
        <begin position="5470"/>
        <end position="5484"/>
    </location>
</feature>
<dbReference type="GO" id="GO:0000794">
    <property type="term" value="C:condensed nuclear chromosome"/>
    <property type="evidence" value="ECO:0007669"/>
    <property type="project" value="TreeGrafter"/>
</dbReference>
<feature type="coiled-coil region" evidence="1">
    <location>
        <begin position="4349"/>
        <end position="4398"/>
    </location>
</feature>
<dbReference type="Gene3D" id="1.10.287.1490">
    <property type="match status" value="1"/>
</dbReference>
<dbReference type="InterPro" id="IPR017975">
    <property type="entry name" value="Tubulin_CS"/>
</dbReference>
<feature type="region of interest" description="Disordered" evidence="2">
    <location>
        <begin position="5025"/>
        <end position="5066"/>
    </location>
</feature>
<name>A0A8J4GJT4_9CHLO</name>
<feature type="compositionally biased region" description="Low complexity" evidence="2">
    <location>
        <begin position="4972"/>
        <end position="4982"/>
    </location>
</feature>
<feature type="coiled-coil region" evidence="1">
    <location>
        <begin position="3787"/>
        <end position="3916"/>
    </location>
</feature>
<dbReference type="GO" id="GO:0043047">
    <property type="term" value="F:single-stranded telomeric DNA binding"/>
    <property type="evidence" value="ECO:0007669"/>
    <property type="project" value="TreeGrafter"/>
</dbReference>
<feature type="coiled-coil region" evidence="1">
    <location>
        <begin position="2612"/>
        <end position="2671"/>
    </location>
</feature>
<feature type="compositionally biased region" description="Polar residues" evidence="2">
    <location>
        <begin position="5039"/>
        <end position="5048"/>
    </location>
</feature>
<feature type="coiled-coil region" evidence="1">
    <location>
        <begin position="2700"/>
        <end position="2734"/>
    </location>
</feature>
<feature type="region of interest" description="Disordered" evidence="2">
    <location>
        <begin position="1802"/>
        <end position="1823"/>
    </location>
</feature>
<dbReference type="GO" id="GO:0030870">
    <property type="term" value="C:Mre11 complex"/>
    <property type="evidence" value="ECO:0007669"/>
    <property type="project" value="TreeGrafter"/>
</dbReference>
<dbReference type="GO" id="GO:0070192">
    <property type="term" value="P:chromosome organization involved in meiotic cell cycle"/>
    <property type="evidence" value="ECO:0007669"/>
    <property type="project" value="TreeGrafter"/>
</dbReference>
<feature type="region of interest" description="Disordered" evidence="2">
    <location>
        <begin position="5456"/>
        <end position="5485"/>
    </location>
</feature>
<feature type="coiled-coil region" evidence="1">
    <location>
        <begin position="1197"/>
        <end position="1289"/>
    </location>
</feature>
<dbReference type="SUPFAM" id="SSF57997">
    <property type="entry name" value="Tropomyosin"/>
    <property type="match status" value="3"/>
</dbReference>